<accession>A0A6P4Z6V9</accession>
<evidence type="ECO:0000256" key="2">
    <source>
        <dbReference type="ARBA" id="ARBA00007872"/>
    </source>
</evidence>
<dbReference type="Gene3D" id="2.10.90.10">
    <property type="entry name" value="Cystine-knot cytokines"/>
    <property type="match status" value="1"/>
</dbReference>
<comment type="similarity">
    <text evidence="2">Belongs to the DAN family.</text>
</comment>
<dbReference type="Proteomes" id="UP000515135">
    <property type="component" value="Unplaced"/>
</dbReference>
<sequence>MKTVVRSLACLVTVTLVLLLRAAAASTLPSPTRHPEYRSVLDRLRYTISSSLGDTDSSFGAEELLHRFQTLGLIRPPVGRGRDGDGASDDTVVEEKIVVRASAIHRITDEEEQALADEAGTQTEETTRMPNDESDNRLPGDDDVIKTALGLFSEAELPQEVEGSAHASSEHEQVSPVDDRYERKRFRGRKSRRNRRRKKHNKRDKGQRRSEKKSIKVRIGQSALYAVGSVVRLPLRKRDLRKDWCKAVAFDQEVSAPGCETKLVRNKFCYGQCSSFHIPRQHPGPFDSCASCTPTRTRSEKVVLNCQGNETRVRKVSIVEECACRPCGDKYF</sequence>
<dbReference type="SMART" id="SM00041">
    <property type="entry name" value="CT"/>
    <property type="match status" value="1"/>
</dbReference>
<dbReference type="KEGG" id="bbel:109476018"/>
<feature type="compositionally biased region" description="Basic and acidic residues" evidence="7">
    <location>
        <begin position="125"/>
        <end position="143"/>
    </location>
</feature>
<feature type="compositionally biased region" description="Basic and acidic residues" evidence="7">
    <location>
        <begin position="168"/>
        <end position="182"/>
    </location>
</feature>
<evidence type="ECO:0000256" key="4">
    <source>
        <dbReference type="ARBA" id="ARBA00022729"/>
    </source>
</evidence>
<feature type="signal peptide" evidence="8">
    <location>
        <begin position="1"/>
        <end position="25"/>
    </location>
</feature>
<dbReference type="Pfam" id="PF03045">
    <property type="entry name" value="DAN"/>
    <property type="match status" value="1"/>
</dbReference>
<name>A0A6P4Z6V9_BRABE</name>
<evidence type="ECO:0000313" key="11">
    <source>
        <dbReference type="RefSeq" id="XP_019632388.1"/>
    </source>
</evidence>
<evidence type="ECO:0000256" key="5">
    <source>
        <dbReference type="ARBA" id="ARBA00023157"/>
    </source>
</evidence>
<keyword evidence="5" id="KW-1015">Disulfide bond</keyword>
<evidence type="ECO:0000256" key="1">
    <source>
        <dbReference type="ARBA" id="ARBA00004613"/>
    </source>
</evidence>
<dbReference type="OrthoDB" id="10061784at2759"/>
<comment type="subcellular location">
    <subcellularLocation>
        <location evidence="1">Secreted</location>
    </subcellularLocation>
</comment>
<feature type="region of interest" description="Disordered" evidence="7">
    <location>
        <begin position="108"/>
        <end position="143"/>
    </location>
</feature>
<evidence type="ECO:0000256" key="3">
    <source>
        <dbReference type="ARBA" id="ARBA00022525"/>
    </source>
</evidence>
<organism evidence="10 11">
    <name type="scientific">Branchiostoma belcheri</name>
    <name type="common">Amphioxus</name>
    <dbReference type="NCBI Taxonomy" id="7741"/>
    <lineage>
        <taxon>Eukaryota</taxon>
        <taxon>Metazoa</taxon>
        <taxon>Chordata</taxon>
        <taxon>Cephalochordata</taxon>
        <taxon>Leptocardii</taxon>
        <taxon>Amphioxiformes</taxon>
        <taxon>Branchiostomatidae</taxon>
        <taxon>Branchiostoma</taxon>
    </lineage>
</organism>
<keyword evidence="3" id="KW-0964">Secreted</keyword>
<comment type="caution">
    <text evidence="6">Lacks conserved residue(s) required for the propagation of feature annotation.</text>
</comment>
<dbReference type="GO" id="GO:0032926">
    <property type="term" value="P:negative regulation of activin receptor signaling pathway"/>
    <property type="evidence" value="ECO:0007669"/>
    <property type="project" value="UniProtKB-ARBA"/>
</dbReference>
<evidence type="ECO:0000256" key="6">
    <source>
        <dbReference type="PROSITE-ProRule" id="PRU00039"/>
    </source>
</evidence>
<protein>
    <submittedName>
        <fullName evidence="11">Uncharacterized protein LOC109476018</fullName>
    </submittedName>
</protein>
<dbReference type="GO" id="GO:0048513">
    <property type="term" value="P:animal organ development"/>
    <property type="evidence" value="ECO:0007669"/>
    <property type="project" value="UniProtKB-ARBA"/>
</dbReference>
<evidence type="ECO:0000259" key="9">
    <source>
        <dbReference type="PROSITE" id="PS01225"/>
    </source>
</evidence>
<proteinExistence type="inferred from homology"/>
<dbReference type="AlphaFoldDB" id="A0A6P4Z6V9"/>
<dbReference type="PANTHER" id="PTHR15273">
    <property type="entry name" value="DAN DOMAIN FAMILY MEMBER 5"/>
    <property type="match status" value="1"/>
</dbReference>
<dbReference type="RefSeq" id="XP_019632388.1">
    <property type="nucleotide sequence ID" value="XM_019776829.1"/>
</dbReference>
<dbReference type="GO" id="GO:0005576">
    <property type="term" value="C:extracellular region"/>
    <property type="evidence" value="ECO:0007669"/>
    <property type="project" value="UniProtKB-SubCell"/>
</dbReference>
<dbReference type="PANTHER" id="PTHR15273:SF8">
    <property type="entry name" value="CERBERUS"/>
    <property type="match status" value="1"/>
</dbReference>
<dbReference type="GeneID" id="109476018"/>
<dbReference type="InterPro" id="IPR004133">
    <property type="entry name" value="DAN_dom"/>
</dbReference>
<feature type="domain" description="CTCK" evidence="9">
    <location>
        <begin position="245"/>
        <end position="328"/>
    </location>
</feature>
<feature type="region of interest" description="Disordered" evidence="7">
    <location>
        <begin position="158"/>
        <end position="216"/>
    </location>
</feature>
<dbReference type="GO" id="GO:0003002">
    <property type="term" value="P:regionalization"/>
    <property type="evidence" value="ECO:0007669"/>
    <property type="project" value="UniProtKB-ARBA"/>
</dbReference>
<gene>
    <name evidence="11" type="primary">LOC109476018</name>
</gene>
<dbReference type="InterPro" id="IPR016860">
    <property type="entry name" value="Cerberus"/>
</dbReference>
<keyword evidence="4 8" id="KW-0732">Signal</keyword>
<reference evidence="11" key="1">
    <citation type="submission" date="2025-08" db="UniProtKB">
        <authorList>
            <consortium name="RefSeq"/>
        </authorList>
    </citation>
    <scope>IDENTIFICATION</scope>
    <source>
        <tissue evidence="11">Gonad</tissue>
    </source>
</reference>
<feature type="compositionally biased region" description="Basic residues" evidence="7">
    <location>
        <begin position="183"/>
        <end position="206"/>
    </location>
</feature>
<dbReference type="PROSITE" id="PS01225">
    <property type="entry name" value="CTCK_2"/>
    <property type="match status" value="1"/>
</dbReference>
<evidence type="ECO:0000256" key="8">
    <source>
        <dbReference type="SAM" id="SignalP"/>
    </source>
</evidence>
<evidence type="ECO:0000313" key="10">
    <source>
        <dbReference type="Proteomes" id="UP000515135"/>
    </source>
</evidence>
<feature type="chain" id="PRO_5028132431" evidence="8">
    <location>
        <begin position="26"/>
        <end position="332"/>
    </location>
</feature>
<dbReference type="InterPro" id="IPR006207">
    <property type="entry name" value="Cys_knot_C"/>
</dbReference>
<evidence type="ECO:0000256" key="7">
    <source>
        <dbReference type="SAM" id="MobiDB-lite"/>
    </source>
</evidence>
<keyword evidence="10" id="KW-1185">Reference proteome</keyword>
<dbReference type="InterPro" id="IPR029034">
    <property type="entry name" value="Cystine-knot_cytokine"/>
</dbReference>